<keyword evidence="3" id="KW-1185">Reference proteome</keyword>
<proteinExistence type="predicted"/>
<dbReference type="Proteomes" id="UP001141327">
    <property type="component" value="Unassembled WGS sequence"/>
</dbReference>
<evidence type="ECO:0000256" key="1">
    <source>
        <dbReference type="SAM" id="MobiDB-lite"/>
    </source>
</evidence>
<protein>
    <submittedName>
        <fullName evidence="2">Uncharacterized protein</fullName>
    </submittedName>
</protein>
<organism evidence="2 3">
    <name type="scientific">Paratrimastix pyriformis</name>
    <dbReference type="NCBI Taxonomy" id="342808"/>
    <lineage>
        <taxon>Eukaryota</taxon>
        <taxon>Metamonada</taxon>
        <taxon>Preaxostyla</taxon>
        <taxon>Paratrimastigidae</taxon>
        <taxon>Paratrimastix</taxon>
    </lineage>
</organism>
<reference evidence="2" key="1">
    <citation type="journal article" date="2022" name="bioRxiv">
        <title>Genomics of Preaxostyla Flagellates Illuminates Evolutionary Transitions and the Path Towards Mitochondrial Loss.</title>
        <authorList>
            <person name="Novak L.V.F."/>
            <person name="Treitli S.C."/>
            <person name="Pyrih J."/>
            <person name="Halakuc P."/>
            <person name="Pipaliya S.V."/>
            <person name="Vacek V."/>
            <person name="Brzon O."/>
            <person name="Soukal P."/>
            <person name="Eme L."/>
            <person name="Dacks J.B."/>
            <person name="Karnkowska A."/>
            <person name="Elias M."/>
            <person name="Hampl V."/>
        </authorList>
    </citation>
    <scope>NUCLEOTIDE SEQUENCE</scope>
    <source>
        <strain evidence="2">RCP-MX</strain>
    </source>
</reference>
<dbReference type="PANTHER" id="PTHR13318">
    <property type="entry name" value="PARTNER OF PAIRED, ISOFORM B-RELATED"/>
    <property type="match status" value="1"/>
</dbReference>
<dbReference type="Gene3D" id="3.80.10.10">
    <property type="entry name" value="Ribonuclease Inhibitor"/>
    <property type="match status" value="1"/>
</dbReference>
<sequence length="850" mass="90971">MKPVLLALPRGQFGSGGSKAGENTEAPPTTTTPLWPNGLAGIQPPRSVGSGSLALTRTGTNLPSLRRLGLKVLGEERSCRKDNGGLEGDATEQEADHHFLEHAPSELLRAIVEASDWALRTYAALIGLSQRTRARLLGTLREMSFENPDHVDPYERGTLALTPTANAMAALLGPCKTLVKLSFPNESESLLQEDAPLLFGCGATAAACAAWVDEAFAGHGRLTSLRLPREPFLPALGRILGHLPGLVELHIMYPPFGGFAASFDRAPAPDVLRITSTLRGSMPPALRVLRLDFPVLGQALEDLVAALAPCAGTLEELDVARCELGEVQDFLGRFPSISRLTLGPIVVGDLQPVAARLTQLTVRDLFDRKLLALPNGGGLLESLKVDFCSGQKAVACLLPPNQDTLRHIALGSPWEDEAAVDLLSSLPHLTSLELDLGPTGFIPPNSLLNRLEHLALSAKPKVFDSIGITSERLRSLCLHLTIGPSATVTLDCPALETITGLPREEGDEPYDLECPRLSSVQGYDLVLECPRLRSVQGLPATANVLLPPVMPDLVMVEAAAEEPGREPPWLPTLLAAAPRLREARLDRVYLGSGGTLARLLASRTLTHLQIRLGDGALPPSSILKEGQLLLPAQLTHADITMPMCGSWAQQIVARGLRSLRLHGLADSLRVTVICPALTSLTIDLGGRVAFVVAQGTPRFFMLDGCDEAVGPSLVAFLSSTGGAAARLRRVALRRIETGPCWPQIMAALAGLPLLASLVLTNTGSPAATVVPFSLSSPSLRHLCIRFLQVSALELNCPLLEELWASFEDIRRFALIGPAPRQGTMRRIGHSRSVTWAAQMERLFPGATVER</sequence>
<comment type="caution">
    <text evidence="2">The sequence shown here is derived from an EMBL/GenBank/DDBJ whole genome shotgun (WGS) entry which is preliminary data.</text>
</comment>
<name>A0ABQ8UDJ5_9EUKA</name>
<accession>A0ABQ8UDJ5</accession>
<evidence type="ECO:0000313" key="2">
    <source>
        <dbReference type="EMBL" id="KAJ4454905.1"/>
    </source>
</evidence>
<dbReference type="SUPFAM" id="SSF52047">
    <property type="entry name" value="RNI-like"/>
    <property type="match status" value="1"/>
</dbReference>
<evidence type="ECO:0000313" key="3">
    <source>
        <dbReference type="Proteomes" id="UP001141327"/>
    </source>
</evidence>
<feature type="region of interest" description="Disordered" evidence="1">
    <location>
        <begin position="1"/>
        <end position="51"/>
    </location>
</feature>
<gene>
    <name evidence="2" type="ORF">PAPYR_10252</name>
</gene>
<dbReference type="EMBL" id="JAPMOS010000128">
    <property type="protein sequence ID" value="KAJ4454905.1"/>
    <property type="molecule type" value="Genomic_DNA"/>
</dbReference>
<dbReference type="InterPro" id="IPR032675">
    <property type="entry name" value="LRR_dom_sf"/>
</dbReference>